<dbReference type="InterPro" id="IPR027996">
    <property type="entry name" value="TEDC1_dom"/>
</dbReference>
<evidence type="ECO:0000313" key="3">
    <source>
        <dbReference type="EMBL" id="KAF4102378.1"/>
    </source>
</evidence>
<keyword evidence="4" id="KW-1185">Reference proteome</keyword>
<evidence type="ECO:0000313" key="4">
    <source>
        <dbReference type="Proteomes" id="UP000579812"/>
    </source>
</evidence>
<comment type="caution">
    <text evidence="3">The sequence shown here is derived from an EMBL/GenBank/DDBJ whole genome shotgun (WGS) entry which is preliminary data.</text>
</comment>
<organism evidence="3 4">
    <name type="scientific">Onychostoma macrolepis</name>
    <dbReference type="NCBI Taxonomy" id="369639"/>
    <lineage>
        <taxon>Eukaryota</taxon>
        <taxon>Metazoa</taxon>
        <taxon>Chordata</taxon>
        <taxon>Craniata</taxon>
        <taxon>Vertebrata</taxon>
        <taxon>Euteleostomi</taxon>
        <taxon>Actinopterygii</taxon>
        <taxon>Neopterygii</taxon>
        <taxon>Teleostei</taxon>
        <taxon>Ostariophysi</taxon>
        <taxon>Cypriniformes</taxon>
        <taxon>Cyprinidae</taxon>
        <taxon>Acrossocheilinae</taxon>
        <taxon>Onychostoma</taxon>
    </lineage>
</organism>
<gene>
    <name evidence="3" type="ORF">G5714_017178</name>
</gene>
<dbReference type="AlphaFoldDB" id="A0A7J6C528"/>
<accession>A0A7J6C528</accession>
<feature type="region of interest" description="Disordered" evidence="1">
    <location>
        <begin position="279"/>
        <end position="298"/>
    </location>
</feature>
<evidence type="ECO:0000259" key="2">
    <source>
        <dbReference type="Pfam" id="PF14970"/>
    </source>
</evidence>
<feature type="domain" description="Tubulin epsilon and delta complex protein 1" evidence="2">
    <location>
        <begin position="104"/>
        <end position="270"/>
    </location>
</feature>
<dbReference type="Proteomes" id="UP000579812">
    <property type="component" value="Unassembled WGS sequence"/>
</dbReference>
<dbReference type="OrthoDB" id="9906141at2759"/>
<proteinExistence type="predicted"/>
<dbReference type="Pfam" id="PF14970">
    <property type="entry name" value="TEDC1"/>
    <property type="match status" value="1"/>
</dbReference>
<dbReference type="EMBL" id="JAAMOB010000017">
    <property type="protein sequence ID" value="KAF4102378.1"/>
    <property type="molecule type" value="Genomic_DNA"/>
</dbReference>
<dbReference type="InterPro" id="IPR043535">
    <property type="entry name" value="TEDC1"/>
</dbReference>
<evidence type="ECO:0000256" key="1">
    <source>
        <dbReference type="SAM" id="MobiDB-lite"/>
    </source>
</evidence>
<protein>
    <recommendedName>
        <fullName evidence="2">Tubulin epsilon and delta complex protein 1 domain-containing protein</fullName>
    </recommendedName>
</protein>
<reference evidence="3 4" key="1">
    <citation type="submission" date="2020-04" db="EMBL/GenBank/DDBJ databases">
        <title>Chromosome-level genome assembly of a cyprinid fish Onychostoma macrolepis by integration of Nanopore Sequencing, Bionano and Hi-C technology.</title>
        <authorList>
            <person name="Wang D."/>
        </authorList>
    </citation>
    <scope>NUCLEOTIDE SEQUENCE [LARGE SCALE GENOMIC DNA]</scope>
    <source>
        <strain evidence="3">SWU-2019</strain>
        <tissue evidence="3">Muscle</tissue>
    </source>
</reference>
<sequence>MSREKSVKVKEVITSLCKLLSALSVESIPTAEAFRRAKFNRKDAAVDMWSLLSRLLQRAVALDCACGNSKDQDFDVQLLFVRSALCHCGYGATWVVGPRPPSHIEEVGSRDLLLAFSWVLSSGNLLDFLLAEKVHQLETLSSAPTYKITQGLTPGQLDVAAHGTGADTTVKKDQVLQELQWQYGKLRLQWKSLLSAQEERSKFTHRVISNISPSAVCQPHATGSHHSNTTSTALDEELERIQALNGILEAYLDWKLHEPLFWCWMDSVIDSSLADASEEEPFDWPPGERAVTVRSPHGDETRRAVRQLDKMLLRLQTELRARRIEQSTLTLTSQGGRQGASRVSESQRMEVEKKVSGYLEGLRLTNTSAITSRGFLPCLQDPQPTKPPHRFHIGEPGLAVTAGKLQASTALDELREREAVLQWQLEQLRENMRVEIQRQASTMEGMVLIPPLKR</sequence>
<name>A0A7J6C528_9TELE</name>
<dbReference type="PANTHER" id="PTHR35076:SF1">
    <property type="entry name" value="TUBULIN EPSILON AND DELTA COMPLEX PROTEIN 1"/>
    <property type="match status" value="1"/>
</dbReference>
<dbReference type="PANTHER" id="PTHR35076">
    <property type="entry name" value="TUBULIN EPSILON AND DELTA COMPLEX PROTEIN 1"/>
    <property type="match status" value="1"/>
</dbReference>